<feature type="transmembrane region" description="Helical" evidence="2">
    <location>
        <begin position="56"/>
        <end position="86"/>
    </location>
</feature>
<dbReference type="GO" id="GO:0015297">
    <property type="term" value="F:antiporter activity"/>
    <property type="evidence" value="ECO:0007669"/>
    <property type="project" value="InterPro"/>
</dbReference>
<feature type="transmembrane region" description="Helical" evidence="2">
    <location>
        <begin position="206"/>
        <end position="229"/>
    </location>
</feature>
<dbReference type="Proteomes" id="UP000752013">
    <property type="component" value="Unassembled WGS sequence"/>
</dbReference>
<evidence type="ECO:0000313" key="4">
    <source>
        <dbReference type="Proteomes" id="UP000752013"/>
    </source>
</evidence>
<comment type="caution">
    <text evidence="3">The sequence shown here is derived from an EMBL/GenBank/DDBJ whole genome shotgun (WGS) entry which is preliminary data.</text>
</comment>
<reference evidence="3" key="1">
    <citation type="submission" date="2020-03" db="EMBL/GenBank/DDBJ databases">
        <title>Spirochaetal bacteria isolated from arthropods constitute a novel genus Entomospira genus novum within the order Spirochaetales.</title>
        <authorList>
            <person name="Grana-Miraglia L."/>
            <person name="Sikutova S."/>
            <person name="Fingerle V."/>
            <person name="Sing A."/>
            <person name="Castillo-Ramirez S."/>
            <person name="Margos G."/>
            <person name="Rudolf I."/>
        </authorList>
    </citation>
    <scope>NUCLEOTIDE SEQUENCE</scope>
    <source>
        <strain evidence="3">BR208</strain>
    </source>
</reference>
<name>A0A968GBY2_9SPIO</name>
<accession>A0A968GBY2</accession>
<dbReference type="Pfam" id="PF01554">
    <property type="entry name" value="MatE"/>
    <property type="match status" value="2"/>
</dbReference>
<evidence type="ECO:0000313" key="3">
    <source>
        <dbReference type="EMBL" id="NIZ47030.1"/>
    </source>
</evidence>
<keyword evidence="2" id="KW-1133">Transmembrane helix</keyword>
<dbReference type="AlphaFoldDB" id="A0A968GBY2"/>
<dbReference type="CDD" id="cd13133">
    <property type="entry name" value="MATE_like_7"/>
    <property type="match status" value="1"/>
</dbReference>
<dbReference type="PANTHER" id="PTHR43298:SF2">
    <property type="entry name" value="FMN_FAD EXPORTER YEEO-RELATED"/>
    <property type="match status" value="1"/>
</dbReference>
<feature type="transmembrane region" description="Helical" evidence="2">
    <location>
        <begin position="25"/>
        <end position="44"/>
    </location>
</feature>
<feature type="transmembrane region" description="Helical" evidence="2">
    <location>
        <begin position="250"/>
        <end position="270"/>
    </location>
</feature>
<feature type="transmembrane region" description="Helical" evidence="2">
    <location>
        <begin position="176"/>
        <end position="200"/>
    </location>
</feature>
<keyword evidence="2" id="KW-0812">Transmembrane</keyword>
<feature type="transmembrane region" description="Helical" evidence="2">
    <location>
        <begin position="144"/>
        <end position="169"/>
    </location>
</feature>
<proteinExistence type="predicted"/>
<keyword evidence="4" id="KW-1185">Reference proteome</keyword>
<keyword evidence="2" id="KW-0472">Membrane</keyword>
<evidence type="ECO:0000256" key="2">
    <source>
        <dbReference type="SAM" id="Phobius"/>
    </source>
</evidence>
<evidence type="ECO:0000256" key="1">
    <source>
        <dbReference type="ARBA" id="ARBA00022448"/>
    </source>
</evidence>
<feature type="transmembrane region" description="Helical" evidence="2">
    <location>
        <begin position="330"/>
        <end position="348"/>
    </location>
</feature>
<feature type="transmembrane region" description="Helical" evidence="2">
    <location>
        <begin position="407"/>
        <end position="431"/>
    </location>
</feature>
<feature type="transmembrane region" description="Helical" evidence="2">
    <location>
        <begin position="437"/>
        <end position="456"/>
    </location>
</feature>
<feature type="transmembrane region" description="Helical" evidence="2">
    <location>
        <begin position="98"/>
        <end position="124"/>
    </location>
</feature>
<dbReference type="InterPro" id="IPR050222">
    <property type="entry name" value="MATE_MdtK"/>
</dbReference>
<dbReference type="InterPro" id="IPR002528">
    <property type="entry name" value="MATE_fam"/>
</dbReference>
<sequence length="470" mass="52019">MSNVQGSTHNNISIEDKDRTSYRRILKIAIPMVVQGLIFTTMLLADRLFVARYDPIFFAAVGTAGGMATAIAFFFSGTIGFASNIVAQYYGAERRTMLAYPVWAGLSVAAISALLLVITLPLTQNIFRIEYFRHSEELILSEQLYFRFIVVMHAIGLFQVALSSFFIGIGQTFKTMIVAIVGNLVNIIFDWFLIFGVGVFPELGLMGAGVASVMASIVSVILSIGFYIHASKQYPGILKPKVDLIVLKRLLALGTPAGLQMGLEMAGFSVLQMALGGISIATLGASSVSFGLQAFVYTPVVAMAGAGAIIIGQERGALRMHNFKPIIRKVLIISNIYSFIMLLVMWGFPEQLISLYGSEDNTSNPEVLVEIQHIARYFLLITGIWLIPDTFFNTYMQVLKALGDSRYLSINIIAATLFIIVIPSLILMQITAPWAKYAIYSLTILYVIFLWIMFGLRYRSNKWKDNHVID</sequence>
<dbReference type="GO" id="GO:0005886">
    <property type="term" value="C:plasma membrane"/>
    <property type="evidence" value="ECO:0007669"/>
    <property type="project" value="TreeGrafter"/>
</dbReference>
<feature type="transmembrane region" description="Helical" evidence="2">
    <location>
        <begin position="374"/>
        <end position="395"/>
    </location>
</feature>
<gene>
    <name evidence="3" type="ORF">HCT46_03770</name>
</gene>
<dbReference type="PANTHER" id="PTHR43298">
    <property type="entry name" value="MULTIDRUG RESISTANCE PROTEIN NORM-RELATED"/>
    <property type="match status" value="1"/>
</dbReference>
<dbReference type="GO" id="GO:0042910">
    <property type="term" value="F:xenobiotic transmembrane transporter activity"/>
    <property type="evidence" value="ECO:0007669"/>
    <property type="project" value="InterPro"/>
</dbReference>
<protein>
    <submittedName>
        <fullName evidence="3">MATE family efflux transporter</fullName>
    </submittedName>
</protein>
<dbReference type="RefSeq" id="WP_167703462.1">
    <property type="nucleotide sequence ID" value="NZ_CP118168.1"/>
</dbReference>
<feature type="transmembrane region" description="Helical" evidence="2">
    <location>
        <begin position="290"/>
        <end position="310"/>
    </location>
</feature>
<keyword evidence="1" id="KW-0813">Transport</keyword>
<organism evidence="3 4">
    <name type="scientific">Entomospira nematocerorum</name>
    <dbReference type="NCBI Taxonomy" id="2719987"/>
    <lineage>
        <taxon>Bacteria</taxon>
        <taxon>Pseudomonadati</taxon>
        <taxon>Spirochaetota</taxon>
        <taxon>Spirochaetia</taxon>
        <taxon>Spirochaetales</taxon>
        <taxon>Spirochaetaceae</taxon>
        <taxon>Entomospira</taxon>
    </lineage>
</organism>
<dbReference type="EMBL" id="JAATLK010000001">
    <property type="protein sequence ID" value="NIZ47030.1"/>
    <property type="molecule type" value="Genomic_DNA"/>
</dbReference>